<keyword evidence="2" id="KW-0472">Membrane</keyword>
<feature type="compositionally biased region" description="Basic and acidic residues" evidence="1">
    <location>
        <begin position="1"/>
        <end position="15"/>
    </location>
</feature>
<sequence>MENNEYKSGESREADTLQDTPNAADSAGGPVADTQKDVSALERETARAVSELPEIPSDDSTADPAAPTDTQDHEKPEGPAEQAQDETRQDAGSHRDTQADAAGSGPETAGQVPPRPKNGPDLKMPRPPRDGGPAGQIRRASSNPAAALILAVVGLVFAVIGSVGSWWLVAGVISVLLSAAALFFAWHAWRPRRLEMLALSLAAAVLAIAVFALGHGITGTIQRMSWNTGIRYEYGEPWNPYDEAEDYYRDFFEHDDDWYDIDEYNGYWD</sequence>
<proteinExistence type="predicted"/>
<feature type="compositionally biased region" description="Basic and acidic residues" evidence="1">
    <location>
        <begin position="85"/>
        <end position="98"/>
    </location>
</feature>
<feature type="compositionally biased region" description="Basic and acidic residues" evidence="1">
    <location>
        <begin position="34"/>
        <end position="46"/>
    </location>
</feature>
<name>A0A140DSD5_9FIRM</name>
<feature type="transmembrane region" description="Helical" evidence="2">
    <location>
        <begin position="145"/>
        <end position="163"/>
    </location>
</feature>
<feature type="compositionally biased region" description="Basic and acidic residues" evidence="1">
    <location>
        <begin position="118"/>
        <end position="129"/>
    </location>
</feature>
<keyword evidence="2" id="KW-1133">Transmembrane helix</keyword>
<dbReference type="KEGG" id="fro:AALO17_04280"/>
<feature type="region of interest" description="Disordered" evidence="1">
    <location>
        <begin position="1"/>
        <end position="138"/>
    </location>
</feature>
<evidence type="ECO:0000313" key="3">
    <source>
        <dbReference type="EMBL" id="AMK53562.1"/>
    </source>
</evidence>
<dbReference type="EMBL" id="CP011391">
    <property type="protein sequence ID" value="AMK53562.1"/>
    <property type="molecule type" value="Genomic_DNA"/>
</dbReference>
<feature type="transmembrane region" description="Helical" evidence="2">
    <location>
        <begin position="196"/>
        <end position="217"/>
    </location>
</feature>
<protein>
    <submittedName>
        <fullName evidence="3">Uncharacterized protein</fullName>
    </submittedName>
</protein>
<feature type="transmembrane region" description="Helical" evidence="2">
    <location>
        <begin position="169"/>
        <end position="189"/>
    </location>
</feature>
<evidence type="ECO:0000256" key="2">
    <source>
        <dbReference type="SAM" id="Phobius"/>
    </source>
</evidence>
<dbReference type="STRING" id="1702221.AALO17_04280"/>
<reference evidence="3 4" key="1">
    <citation type="journal article" date="2016" name="Gut Pathog.">
        <title>Whole genome sequencing of "Faecalibaculum rodentium" ALO17, isolated from C57BL/6J laboratory mouse feces.</title>
        <authorList>
            <person name="Lim S."/>
            <person name="Chang D.H."/>
            <person name="Ahn S."/>
            <person name="Kim B.C."/>
        </authorList>
    </citation>
    <scope>NUCLEOTIDE SEQUENCE [LARGE SCALE GENOMIC DNA]</scope>
    <source>
        <strain evidence="3 4">Alo17</strain>
    </source>
</reference>
<keyword evidence="4" id="KW-1185">Reference proteome</keyword>
<gene>
    <name evidence="3" type="ORF">AALO17_04280</name>
</gene>
<dbReference type="GeneID" id="78477281"/>
<evidence type="ECO:0000313" key="4">
    <source>
        <dbReference type="Proteomes" id="UP000069771"/>
    </source>
</evidence>
<dbReference type="Proteomes" id="UP000069771">
    <property type="component" value="Chromosome"/>
</dbReference>
<evidence type="ECO:0000256" key="1">
    <source>
        <dbReference type="SAM" id="MobiDB-lite"/>
    </source>
</evidence>
<organism evidence="3 4">
    <name type="scientific">Faecalibaculum rodentium</name>
    <dbReference type="NCBI Taxonomy" id="1702221"/>
    <lineage>
        <taxon>Bacteria</taxon>
        <taxon>Bacillati</taxon>
        <taxon>Bacillota</taxon>
        <taxon>Erysipelotrichia</taxon>
        <taxon>Erysipelotrichales</taxon>
        <taxon>Erysipelotrichaceae</taxon>
        <taxon>Faecalibaculum</taxon>
    </lineage>
</organism>
<accession>A0A140DSD5</accession>
<dbReference type="AlphaFoldDB" id="A0A140DSD5"/>
<keyword evidence="2" id="KW-0812">Transmembrane</keyword>
<dbReference type="RefSeq" id="WP_067554836.1">
    <property type="nucleotide sequence ID" value="NZ_CAMTBT010000123.1"/>
</dbReference>